<keyword evidence="4" id="KW-0812">Transmembrane</keyword>
<dbReference type="GO" id="GO:0016020">
    <property type="term" value="C:membrane"/>
    <property type="evidence" value="ECO:0007669"/>
    <property type="project" value="UniProtKB-SubCell"/>
</dbReference>
<dbReference type="FunFam" id="3.40.50.720:FF:000143">
    <property type="entry name" value="Fatty acyl-CoA reductase"/>
    <property type="match status" value="1"/>
</dbReference>
<dbReference type="Proteomes" id="UP000663880">
    <property type="component" value="Unassembled WGS sequence"/>
</dbReference>
<keyword evidence="5 10" id="KW-0521">NADP</keyword>
<sequence>MCQSVAESYAGKSIFVTGCTGFLGKVLLEKILYSCSDVKKIYILLRGKRGLTVQERLKTMLELPVFSRLNRENAKFIDKIEPIVGDVSQEGLGISPEDKVTLINEVSYVFHSAALIKFIEPLHNLLNINVKGTERVLSLCKCMKKLEVLVHVSTVYSNTHKIFIEEKVYPSPIPLSMVDHLIKEQPDEERTKTIIRDEPNAYTFSKKLGEALLAEKHGHVPVIIIRPSIVTASLSEPIPGWIDNWNGATGLIGTTSKGILRVVSGNGRNVLDLIPVDYVVNLTIVAATKKILPQSVKVYACATSTEKPLTLRDLLNLTTISRKRNKFNELPCPSVYFTNSKFLLVFLSAVLQTSPLTLADALLRISGKDPKYRKILRRIEQVRDVLQIFTTNSWKFSTINNYCLFSSLSPSDQKTFPFSPSLINWSEYIPIYFDGMVKYLFKKNPVSSALP</sequence>
<comment type="similarity">
    <text evidence="2 10">Belongs to the fatty acyl-CoA reductase family.</text>
</comment>
<protein>
    <recommendedName>
        <fullName evidence="10">Fatty acyl-CoA reductase</fullName>
        <ecNumber evidence="10">1.2.1.84</ecNumber>
    </recommendedName>
</protein>
<keyword evidence="6" id="KW-1133">Transmembrane helix</keyword>
<organism evidence="13 14">
    <name type="scientific">Pieris macdunnoughi</name>
    <dbReference type="NCBI Taxonomy" id="345717"/>
    <lineage>
        <taxon>Eukaryota</taxon>
        <taxon>Metazoa</taxon>
        <taxon>Ecdysozoa</taxon>
        <taxon>Arthropoda</taxon>
        <taxon>Hexapoda</taxon>
        <taxon>Insecta</taxon>
        <taxon>Pterygota</taxon>
        <taxon>Neoptera</taxon>
        <taxon>Endopterygota</taxon>
        <taxon>Lepidoptera</taxon>
        <taxon>Glossata</taxon>
        <taxon>Ditrysia</taxon>
        <taxon>Papilionoidea</taxon>
        <taxon>Pieridae</taxon>
        <taxon>Pierinae</taxon>
        <taxon>Pieris</taxon>
    </lineage>
</organism>
<evidence type="ECO:0000256" key="8">
    <source>
        <dbReference type="ARBA" id="ARBA00023136"/>
    </source>
</evidence>
<keyword evidence="10" id="KW-0560">Oxidoreductase</keyword>
<comment type="caution">
    <text evidence="13">The sequence shown here is derived from an EMBL/GenBank/DDBJ whole genome shotgun (WGS) entry which is preliminary data.</text>
</comment>
<dbReference type="GO" id="GO:0035336">
    <property type="term" value="P:long-chain fatty-acyl-CoA metabolic process"/>
    <property type="evidence" value="ECO:0007669"/>
    <property type="project" value="TreeGrafter"/>
</dbReference>
<dbReference type="Pfam" id="PF07993">
    <property type="entry name" value="NAD_binding_4"/>
    <property type="match status" value="1"/>
</dbReference>
<name>A0A821UPH4_9NEOP</name>
<keyword evidence="3 10" id="KW-0444">Lipid biosynthesis</keyword>
<evidence type="ECO:0000256" key="1">
    <source>
        <dbReference type="ARBA" id="ARBA00004141"/>
    </source>
</evidence>
<evidence type="ECO:0000256" key="10">
    <source>
        <dbReference type="RuleBase" id="RU363097"/>
    </source>
</evidence>
<dbReference type="InterPro" id="IPR026055">
    <property type="entry name" value="FAR"/>
</dbReference>
<proteinExistence type="inferred from homology"/>
<dbReference type="CDD" id="cd09071">
    <property type="entry name" value="FAR_C"/>
    <property type="match status" value="1"/>
</dbReference>
<dbReference type="GO" id="GO:0005777">
    <property type="term" value="C:peroxisome"/>
    <property type="evidence" value="ECO:0007669"/>
    <property type="project" value="TreeGrafter"/>
</dbReference>
<dbReference type="InterPro" id="IPR033640">
    <property type="entry name" value="FAR_C"/>
</dbReference>
<feature type="domain" description="Fatty acyl-CoA reductase C-terminal" evidence="11">
    <location>
        <begin position="352"/>
        <end position="442"/>
    </location>
</feature>
<dbReference type="PANTHER" id="PTHR11011:SF45">
    <property type="entry name" value="FATTY ACYL-COA REDUCTASE CG8306-RELATED"/>
    <property type="match status" value="1"/>
</dbReference>
<evidence type="ECO:0000256" key="9">
    <source>
        <dbReference type="ARBA" id="ARBA00052530"/>
    </source>
</evidence>
<feature type="domain" description="Thioester reductase (TE)" evidence="12">
    <location>
        <begin position="16"/>
        <end position="282"/>
    </location>
</feature>
<gene>
    <name evidence="13" type="ORF">PMACD_LOCUS10702</name>
</gene>
<dbReference type="EMBL" id="CAJOBZ010000032">
    <property type="protein sequence ID" value="CAF4893826.1"/>
    <property type="molecule type" value="Genomic_DNA"/>
</dbReference>
<keyword evidence="14" id="KW-1185">Reference proteome</keyword>
<reference evidence="13" key="1">
    <citation type="submission" date="2021-02" db="EMBL/GenBank/DDBJ databases">
        <authorList>
            <person name="Steward A R."/>
        </authorList>
    </citation>
    <scope>NUCLEOTIDE SEQUENCE</scope>
</reference>
<evidence type="ECO:0000313" key="14">
    <source>
        <dbReference type="Proteomes" id="UP000663880"/>
    </source>
</evidence>
<evidence type="ECO:0000256" key="3">
    <source>
        <dbReference type="ARBA" id="ARBA00022516"/>
    </source>
</evidence>
<dbReference type="InterPro" id="IPR013120">
    <property type="entry name" value="FAR_NAD-bd"/>
</dbReference>
<evidence type="ECO:0000259" key="11">
    <source>
        <dbReference type="Pfam" id="PF03015"/>
    </source>
</evidence>
<dbReference type="CDD" id="cd05236">
    <property type="entry name" value="FAR-N_SDR_e"/>
    <property type="match status" value="1"/>
</dbReference>
<evidence type="ECO:0000313" key="13">
    <source>
        <dbReference type="EMBL" id="CAF4893826.1"/>
    </source>
</evidence>
<accession>A0A821UPH4</accession>
<evidence type="ECO:0000256" key="4">
    <source>
        <dbReference type="ARBA" id="ARBA00022692"/>
    </source>
</evidence>
<evidence type="ECO:0000256" key="5">
    <source>
        <dbReference type="ARBA" id="ARBA00022857"/>
    </source>
</evidence>
<dbReference type="InterPro" id="IPR036291">
    <property type="entry name" value="NAD(P)-bd_dom_sf"/>
</dbReference>
<comment type="function">
    <text evidence="10">Catalyzes the reduction of fatty acyl-CoA to fatty alcohols.</text>
</comment>
<dbReference type="PANTHER" id="PTHR11011">
    <property type="entry name" value="MALE STERILITY PROTEIN 2-RELATED"/>
    <property type="match status" value="1"/>
</dbReference>
<evidence type="ECO:0000256" key="7">
    <source>
        <dbReference type="ARBA" id="ARBA00023098"/>
    </source>
</evidence>
<keyword evidence="7 10" id="KW-0443">Lipid metabolism</keyword>
<dbReference type="Pfam" id="PF03015">
    <property type="entry name" value="Sterile"/>
    <property type="match status" value="1"/>
</dbReference>
<dbReference type="OrthoDB" id="429813at2759"/>
<dbReference type="GO" id="GO:0080019">
    <property type="term" value="F:alcohol-forming very long-chain fatty acyl-CoA reductase activity"/>
    <property type="evidence" value="ECO:0007669"/>
    <property type="project" value="InterPro"/>
</dbReference>
<dbReference type="GO" id="GO:0102965">
    <property type="term" value="F:alcohol-forming long-chain fatty acyl-CoA reductase activity"/>
    <property type="evidence" value="ECO:0007669"/>
    <property type="project" value="UniProtKB-EC"/>
</dbReference>
<comment type="subcellular location">
    <subcellularLocation>
        <location evidence="1">Membrane</location>
        <topology evidence="1">Multi-pass membrane protein</topology>
    </subcellularLocation>
</comment>
<evidence type="ECO:0000256" key="2">
    <source>
        <dbReference type="ARBA" id="ARBA00005928"/>
    </source>
</evidence>
<evidence type="ECO:0000256" key="6">
    <source>
        <dbReference type="ARBA" id="ARBA00022989"/>
    </source>
</evidence>
<evidence type="ECO:0000259" key="12">
    <source>
        <dbReference type="Pfam" id="PF07993"/>
    </source>
</evidence>
<comment type="catalytic activity">
    <reaction evidence="9 10">
        <text>a long-chain fatty acyl-CoA + 2 NADPH + 2 H(+) = a long-chain primary fatty alcohol + 2 NADP(+) + CoA</text>
        <dbReference type="Rhea" id="RHEA:52716"/>
        <dbReference type="ChEBI" id="CHEBI:15378"/>
        <dbReference type="ChEBI" id="CHEBI:57287"/>
        <dbReference type="ChEBI" id="CHEBI:57783"/>
        <dbReference type="ChEBI" id="CHEBI:58349"/>
        <dbReference type="ChEBI" id="CHEBI:77396"/>
        <dbReference type="ChEBI" id="CHEBI:83139"/>
        <dbReference type="EC" id="1.2.1.84"/>
    </reaction>
</comment>
<dbReference type="SUPFAM" id="SSF51735">
    <property type="entry name" value="NAD(P)-binding Rossmann-fold domains"/>
    <property type="match status" value="1"/>
</dbReference>
<dbReference type="EC" id="1.2.1.84" evidence="10"/>
<dbReference type="AlphaFoldDB" id="A0A821UPH4"/>
<dbReference type="Gene3D" id="3.40.50.720">
    <property type="entry name" value="NAD(P)-binding Rossmann-like Domain"/>
    <property type="match status" value="1"/>
</dbReference>
<keyword evidence="8" id="KW-0472">Membrane</keyword>